<dbReference type="InterPro" id="IPR029058">
    <property type="entry name" value="AB_hydrolase_fold"/>
</dbReference>
<dbReference type="Proteomes" id="UP000075243">
    <property type="component" value="Chromosome 11"/>
</dbReference>
<evidence type="ECO:0000256" key="7">
    <source>
        <dbReference type="ARBA" id="ARBA00022963"/>
    </source>
</evidence>
<keyword evidence="11" id="KW-1185">Reference proteome</keyword>
<organism evidence="10 11">
    <name type="scientific">Cajanus cajan</name>
    <name type="common">Pigeon pea</name>
    <name type="synonym">Cajanus indicus</name>
    <dbReference type="NCBI Taxonomy" id="3821"/>
    <lineage>
        <taxon>Eukaryota</taxon>
        <taxon>Viridiplantae</taxon>
        <taxon>Streptophyta</taxon>
        <taxon>Embryophyta</taxon>
        <taxon>Tracheophyta</taxon>
        <taxon>Spermatophyta</taxon>
        <taxon>Magnoliopsida</taxon>
        <taxon>eudicotyledons</taxon>
        <taxon>Gunneridae</taxon>
        <taxon>Pentapetalae</taxon>
        <taxon>rosids</taxon>
        <taxon>fabids</taxon>
        <taxon>Fabales</taxon>
        <taxon>Fabaceae</taxon>
        <taxon>Papilionoideae</taxon>
        <taxon>50 kb inversion clade</taxon>
        <taxon>NPAAA clade</taxon>
        <taxon>indigoferoid/millettioid clade</taxon>
        <taxon>Phaseoleae</taxon>
        <taxon>Cajanus</taxon>
    </lineage>
</organism>
<dbReference type="Gramene" id="C.cajan_00965.t">
    <property type="protein sequence ID" value="C.cajan_00965.t"/>
    <property type="gene ID" value="C.cajan_00965"/>
</dbReference>
<keyword evidence="6" id="KW-0809">Transit peptide</keyword>
<evidence type="ECO:0000256" key="4">
    <source>
        <dbReference type="ARBA" id="ARBA00022640"/>
    </source>
</evidence>
<comment type="subcellular location">
    <subcellularLocation>
        <location evidence="1">Plastid</location>
        <location evidence="1">Chloroplast</location>
    </subcellularLocation>
</comment>
<dbReference type="CDD" id="cd00519">
    <property type="entry name" value="Lipase_3"/>
    <property type="match status" value="1"/>
</dbReference>
<dbReference type="PANTHER" id="PTHR31403:SF51">
    <property type="entry name" value="PHOSPHOLIPASE A1-IGAMMA2, CHLOROPLASTIC"/>
    <property type="match status" value="1"/>
</dbReference>
<dbReference type="GO" id="GO:0047714">
    <property type="term" value="F:galactolipase activity"/>
    <property type="evidence" value="ECO:0007669"/>
    <property type="project" value="UniProtKB-ARBA"/>
</dbReference>
<dbReference type="Pfam" id="PF01764">
    <property type="entry name" value="Lipase_3"/>
    <property type="match status" value="1"/>
</dbReference>
<sequence>MAAFIPNIVVALPKPKTHQPLRKPKPTVSCKATQQKSISDVWRKIHGEDDWAGLLDPMDPLMRSELIRYGEMAQACYDAFDFDPYSKYCGSCRYSPSEFFDSLDMSHVGYTPTRFLYATANINLPNLFRKSRWPSKMWSKHANWAGYIAVSNDAMTKLLGRRDITIAWRGTVTHVEWVADLMNYLKPISGEGDVKVEAGFLELYTDKETTCGYCKYSAREQVLAEVKRLLDKYSQEEVSVTITGHSLGSAMGILSAFDIAERGLKAGTSTVWVVNLVQGLPWCYLHVGVGLELDHKKSPFLNPNADAASAHNLEAILHLLDGYHGKHGAFKRTSERDLALVNKDCDFLKDEHTVPPRWRQDLNKGMVKTQDGRWVLADRPKPHDPTQDLHH</sequence>
<keyword evidence="8" id="KW-0443">Lipid metabolism</keyword>
<gene>
    <name evidence="10" type="ORF">KK1_000993</name>
</gene>
<protein>
    <recommendedName>
        <fullName evidence="9">Fungal lipase-type domain-containing protein</fullName>
    </recommendedName>
</protein>
<evidence type="ECO:0000256" key="8">
    <source>
        <dbReference type="ARBA" id="ARBA00023098"/>
    </source>
</evidence>
<dbReference type="OMA" id="WRQDLNK"/>
<accession>A0A151SJ38</accession>
<evidence type="ECO:0000256" key="2">
    <source>
        <dbReference type="ARBA" id="ARBA00010701"/>
    </source>
</evidence>
<dbReference type="GO" id="GO:0008970">
    <property type="term" value="F:phospholipase A1 activity"/>
    <property type="evidence" value="ECO:0007669"/>
    <property type="project" value="UniProtKB-ARBA"/>
</dbReference>
<name>A0A151SJ38_CAJCA</name>
<keyword evidence="3" id="KW-0150">Chloroplast</keyword>
<evidence type="ECO:0000256" key="5">
    <source>
        <dbReference type="ARBA" id="ARBA00022801"/>
    </source>
</evidence>
<evidence type="ECO:0000259" key="9">
    <source>
        <dbReference type="Pfam" id="PF01764"/>
    </source>
</evidence>
<dbReference type="AlphaFoldDB" id="A0A151SJ38"/>
<keyword evidence="4" id="KW-0934">Plastid</keyword>
<dbReference type="GO" id="GO:0009507">
    <property type="term" value="C:chloroplast"/>
    <property type="evidence" value="ECO:0007669"/>
    <property type="project" value="UniProtKB-SubCell"/>
</dbReference>
<dbReference type="GO" id="GO:0016042">
    <property type="term" value="P:lipid catabolic process"/>
    <property type="evidence" value="ECO:0007669"/>
    <property type="project" value="UniProtKB-KW"/>
</dbReference>
<evidence type="ECO:0000256" key="3">
    <source>
        <dbReference type="ARBA" id="ARBA00022528"/>
    </source>
</evidence>
<comment type="similarity">
    <text evidence="2">Belongs to the AB hydrolase superfamily. Lipase family.</text>
</comment>
<dbReference type="STRING" id="3821.A0A151SJ38"/>
<keyword evidence="7" id="KW-0442">Lipid degradation</keyword>
<feature type="domain" description="Fungal lipase-type" evidence="9">
    <location>
        <begin position="166"/>
        <end position="266"/>
    </location>
</feature>
<evidence type="ECO:0000256" key="6">
    <source>
        <dbReference type="ARBA" id="ARBA00022946"/>
    </source>
</evidence>
<evidence type="ECO:0000256" key="1">
    <source>
        <dbReference type="ARBA" id="ARBA00004229"/>
    </source>
</evidence>
<dbReference type="Gene3D" id="3.40.50.1820">
    <property type="entry name" value="alpha/beta hydrolase"/>
    <property type="match status" value="2"/>
</dbReference>
<dbReference type="InterPro" id="IPR002921">
    <property type="entry name" value="Fungal_lipase-type"/>
</dbReference>
<keyword evidence="5" id="KW-0378">Hydrolase</keyword>
<dbReference type="SUPFAM" id="SSF53474">
    <property type="entry name" value="alpha/beta-Hydrolases"/>
    <property type="match status" value="1"/>
</dbReference>
<evidence type="ECO:0000313" key="10">
    <source>
        <dbReference type="EMBL" id="KYP54793.1"/>
    </source>
</evidence>
<dbReference type="PANTHER" id="PTHR31403">
    <property type="entry name" value="PHOSPHOLIPASE A1-IBETA2, CHLOROPLASTIC"/>
    <property type="match status" value="1"/>
</dbReference>
<proteinExistence type="inferred from homology"/>
<reference evidence="10 11" key="1">
    <citation type="journal article" date="2012" name="Nat. Biotechnol.">
        <title>Draft genome sequence of pigeonpea (Cajanus cajan), an orphan legume crop of resource-poor farmers.</title>
        <authorList>
            <person name="Varshney R.K."/>
            <person name="Chen W."/>
            <person name="Li Y."/>
            <person name="Bharti A.K."/>
            <person name="Saxena R.K."/>
            <person name="Schlueter J.A."/>
            <person name="Donoghue M.T."/>
            <person name="Azam S."/>
            <person name="Fan G."/>
            <person name="Whaley A.M."/>
            <person name="Farmer A.D."/>
            <person name="Sheridan J."/>
            <person name="Iwata A."/>
            <person name="Tuteja R."/>
            <person name="Penmetsa R.V."/>
            <person name="Wu W."/>
            <person name="Upadhyaya H.D."/>
            <person name="Yang S.P."/>
            <person name="Shah T."/>
            <person name="Saxena K.B."/>
            <person name="Michael T."/>
            <person name="McCombie W.R."/>
            <person name="Yang B."/>
            <person name="Zhang G."/>
            <person name="Yang H."/>
            <person name="Wang J."/>
            <person name="Spillane C."/>
            <person name="Cook D.R."/>
            <person name="May G.D."/>
            <person name="Xu X."/>
            <person name="Jackson S.A."/>
        </authorList>
    </citation>
    <scope>NUCLEOTIDE SEQUENCE [LARGE SCALE GENOMIC DNA]</scope>
    <source>
        <strain evidence="11">cv. Asha</strain>
    </source>
</reference>
<dbReference type="EMBL" id="CM003613">
    <property type="protein sequence ID" value="KYP54793.1"/>
    <property type="molecule type" value="Genomic_DNA"/>
</dbReference>
<evidence type="ECO:0000313" key="11">
    <source>
        <dbReference type="Proteomes" id="UP000075243"/>
    </source>
</evidence>